<name>A0A7S1FCV6_NOCSC</name>
<dbReference type="PANTHER" id="PTHR23131:SF0">
    <property type="entry name" value="ENDORIBONUCLEASE LACTB2"/>
    <property type="match status" value="1"/>
</dbReference>
<evidence type="ECO:0000313" key="2">
    <source>
        <dbReference type="EMBL" id="CAD8860463.1"/>
    </source>
</evidence>
<dbReference type="Pfam" id="PF00753">
    <property type="entry name" value="Lactamase_B"/>
    <property type="match status" value="2"/>
</dbReference>
<accession>A0A7S1FCV6</accession>
<reference evidence="2" key="1">
    <citation type="submission" date="2021-01" db="EMBL/GenBank/DDBJ databases">
        <authorList>
            <person name="Corre E."/>
            <person name="Pelletier E."/>
            <person name="Niang G."/>
            <person name="Scheremetjew M."/>
            <person name="Finn R."/>
            <person name="Kale V."/>
            <person name="Holt S."/>
            <person name="Cochrane G."/>
            <person name="Meng A."/>
            <person name="Brown T."/>
            <person name="Cohen L."/>
        </authorList>
    </citation>
    <scope>NUCLEOTIDE SEQUENCE</scope>
</reference>
<organism evidence="2">
    <name type="scientific">Noctiluca scintillans</name>
    <name type="common">Sea sparkle</name>
    <name type="synonym">Red tide dinoflagellate</name>
    <dbReference type="NCBI Taxonomy" id="2966"/>
    <lineage>
        <taxon>Eukaryota</taxon>
        <taxon>Sar</taxon>
        <taxon>Alveolata</taxon>
        <taxon>Dinophyceae</taxon>
        <taxon>Noctilucales</taxon>
        <taxon>Noctilucaceae</taxon>
        <taxon>Noctiluca</taxon>
    </lineage>
</organism>
<dbReference type="Gene3D" id="3.60.15.10">
    <property type="entry name" value="Ribonuclease Z/Hydroxyacylglutathione hydrolase-like"/>
    <property type="match status" value="2"/>
</dbReference>
<feature type="domain" description="Metallo-beta-lactamase" evidence="1">
    <location>
        <begin position="133"/>
        <end position="381"/>
    </location>
</feature>
<sequence length="519" mass="58947">MSLMHFSCCCVSDADPDAFDGRAFCRSGQQACRRFLFSQRGGLECAPCGSTDEDPQDTNPDPQILRFESAKGRFGDERVKEFAPTGNGRNVVAKGMDRFDIGKTAPKQPLWEKLSDRVLCVVACNPNPFTLNGTCCYLVGTGRRRILIDTGEENIGHPQFMAALEDCMVCNNIEGFQLILITHFHHDHYGGVAGLLERFGKDIPVGKLPNSDLFWLTLDIVRDRGLVQYLEDSSGRPFFPLQSFREQTVPFEYTRVWPDEEAESGNVLSWDPVGRTKQELIRDYSWVKRSWEHHTRMIQEYNFQPLSHCDVLTTEGATLVAFHTPGHAVDHCSFFLQEEKSLFSGDTVLGWGTTFINDLYDYMETLHFMVSLRPVHLYPGHGPMIEDGVGLLERYIIHRKIREDQVEDLLLQRCDLLSIDDVVDALYTETPPSRLWMAKENVQKILRKFHRSGLASIFRLQETGTLQPYRDAHDVGVIRRLPENLRWVHRAHTQSVVESRSALLPTDSAVVGPAQASKL</sequence>
<dbReference type="PANTHER" id="PTHR23131">
    <property type="entry name" value="ENDORIBONUCLEASE LACTB2"/>
    <property type="match status" value="1"/>
</dbReference>
<dbReference type="InterPro" id="IPR036866">
    <property type="entry name" value="RibonucZ/Hydroxyglut_hydro"/>
</dbReference>
<proteinExistence type="predicted"/>
<dbReference type="InterPro" id="IPR036388">
    <property type="entry name" value="WH-like_DNA-bd_sf"/>
</dbReference>
<protein>
    <recommendedName>
        <fullName evidence="1">Metallo-beta-lactamase domain-containing protein</fullName>
    </recommendedName>
</protein>
<dbReference type="InterPro" id="IPR001279">
    <property type="entry name" value="Metallo-B-lactamas"/>
</dbReference>
<dbReference type="EMBL" id="HBFQ01048710">
    <property type="protein sequence ID" value="CAD8860463.1"/>
    <property type="molecule type" value="Transcribed_RNA"/>
</dbReference>
<dbReference type="SMART" id="SM00849">
    <property type="entry name" value="Lactamase_B"/>
    <property type="match status" value="1"/>
</dbReference>
<evidence type="ECO:0000259" key="1">
    <source>
        <dbReference type="SMART" id="SM00849"/>
    </source>
</evidence>
<dbReference type="Gene3D" id="1.10.10.10">
    <property type="entry name" value="Winged helix-like DNA-binding domain superfamily/Winged helix DNA-binding domain"/>
    <property type="match status" value="1"/>
</dbReference>
<dbReference type="SUPFAM" id="SSF56281">
    <property type="entry name" value="Metallo-hydrolase/oxidoreductase"/>
    <property type="match status" value="1"/>
</dbReference>
<dbReference type="InterPro" id="IPR050662">
    <property type="entry name" value="Sec-metab_biosynth-thioest"/>
</dbReference>
<gene>
    <name evidence="2" type="ORF">NSCI0253_LOCUS34817</name>
</gene>
<dbReference type="AlphaFoldDB" id="A0A7S1FCV6"/>